<evidence type="ECO:0000313" key="4">
    <source>
        <dbReference type="Proteomes" id="UP001370590"/>
    </source>
</evidence>
<evidence type="ECO:0000256" key="1">
    <source>
        <dbReference type="SAM" id="MobiDB-lite"/>
    </source>
</evidence>
<evidence type="ECO:0000313" key="3">
    <source>
        <dbReference type="EMBL" id="MEJ6401233.1"/>
    </source>
</evidence>
<comment type="caution">
    <text evidence="2">The sequence shown here is derived from an EMBL/GenBank/DDBJ whole genome shotgun (WGS) entry which is preliminary data.</text>
</comment>
<evidence type="ECO:0008006" key="5">
    <source>
        <dbReference type="Google" id="ProtNLM"/>
    </source>
</evidence>
<dbReference type="EMBL" id="JAWMWH010000004">
    <property type="protein sequence ID" value="MEJ6401211.1"/>
    <property type="molecule type" value="Genomic_DNA"/>
</dbReference>
<protein>
    <recommendedName>
        <fullName evidence="5">Helix-turn-helix domain-containing protein</fullName>
    </recommendedName>
</protein>
<gene>
    <name evidence="2" type="ORF">R4146_08680</name>
    <name evidence="3" type="ORF">R4146_08795</name>
</gene>
<dbReference type="Proteomes" id="UP001370590">
    <property type="component" value="Unassembled WGS sequence"/>
</dbReference>
<accession>A0ABU8SMT3</accession>
<reference evidence="2 4" key="1">
    <citation type="submission" date="2023-10" db="EMBL/GenBank/DDBJ databases">
        <title>Nicoliella lavandulae sp. nov. isolated from Lavandula angustifolia flowers.</title>
        <authorList>
            <person name="Alcantara C."/>
            <person name="Zuniga M."/>
            <person name="Landete J.M."/>
            <person name="Monedero V."/>
        </authorList>
    </citation>
    <scope>NUCLEOTIDE SEQUENCE [LARGE SCALE GENOMIC DNA]</scope>
    <source>
        <strain evidence="2 4">Es01</strain>
    </source>
</reference>
<name>A0ABU8SMT3_9LACO</name>
<evidence type="ECO:0000313" key="2">
    <source>
        <dbReference type="EMBL" id="MEJ6401211.1"/>
    </source>
</evidence>
<feature type="region of interest" description="Disordered" evidence="1">
    <location>
        <begin position="112"/>
        <end position="136"/>
    </location>
</feature>
<dbReference type="EMBL" id="JAWMWH010000004">
    <property type="protein sequence ID" value="MEJ6401233.1"/>
    <property type="molecule type" value="Genomic_DNA"/>
</dbReference>
<dbReference type="RefSeq" id="WP_339961061.1">
    <property type="nucleotide sequence ID" value="NZ_JAWMWH010000004.1"/>
</dbReference>
<proteinExistence type="predicted"/>
<organism evidence="2 4">
    <name type="scientific">Nicoliella lavandulae</name>
    <dbReference type="NCBI Taxonomy" id="3082954"/>
    <lineage>
        <taxon>Bacteria</taxon>
        <taxon>Bacillati</taxon>
        <taxon>Bacillota</taxon>
        <taxon>Bacilli</taxon>
        <taxon>Lactobacillales</taxon>
        <taxon>Lactobacillaceae</taxon>
        <taxon>Nicoliella</taxon>
    </lineage>
</organism>
<sequence>MTDVELINNKELTNDDVVAYALLCDRMKSSRTNRQFFDAKLDDYYVIYTLAELAEKLKVSIRKTGAILRKLVKLGYIIKKKQFSRADKLFLPKFERPEAQNVQHVDAESAGPKVQNLPPNHSHLNQSDKSKIYTSDTEDARETPIEKWRNAVIGSTKLPGLAIDAILKYTDGDLKQAYKLVGLIHKAKHFVVNNNGIKNKSFTKYERNENIQVNLGARLMHVFSYARNKRNELAYIMSCLKTFFLEAFGLVKDELEKPEAESKQPHKDLRPQWMKDREKYGHDIVEEVDPEEKKRIITKIEKLRAEVRQDQAEYQRRNC</sequence>
<keyword evidence="4" id="KW-1185">Reference proteome</keyword>